<dbReference type="GO" id="GO:0000160">
    <property type="term" value="P:phosphorelay signal transduction system"/>
    <property type="evidence" value="ECO:0007669"/>
    <property type="project" value="InterPro"/>
</dbReference>
<dbReference type="PANTHER" id="PTHR44591:SF3">
    <property type="entry name" value="RESPONSE REGULATORY DOMAIN-CONTAINING PROTEIN"/>
    <property type="match status" value="1"/>
</dbReference>
<keyword evidence="7" id="KW-1185">Reference proteome</keyword>
<proteinExistence type="predicted"/>
<dbReference type="InterPro" id="IPR011006">
    <property type="entry name" value="CheY-like_superfamily"/>
</dbReference>
<evidence type="ECO:0000313" key="7">
    <source>
        <dbReference type="Proteomes" id="UP000028702"/>
    </source>
</evidence>
<reference evidence="6 7" key="1">
    <citation type="submission" date="2014-07" db="EMBL/GenBank/DDBJ databases">
        <title>Tepidicaulis marinum gen. nov., sp. nov., a novel marine bacterium denitrifying nitrate to nitrous oxide strictly under microaerobic conditions.</title>
        <authorList>
            <person name="Takeuchi M."/>
            <person name="Yamagishi T."/>
            <person name="Kamagata Y."/>
            <person name="Oshima K."/>
            <person name="Hattori M."/>
            <person name="Katayama T."/>
            <person name="Hanada S."/>
            <person name="Tamaki H."/>
            <person name="Marumo K."/>
            <person name="Maeda H."/>
            <person name="Nedachi M."/>
            <person name="Iwasaki W."/>
            <person name="Suwa Y."/>
            <person name="Sakata S."/>
        </authorList>
    </citation>
    <scope>NUCLEOTIDE SEQUENCE [LARGE SCALE GENOMIC DNA]</scope>
    <source>
        <strain evidence="6 7">MA2</strain>
    </source>
</reference>
<sequence>MFAPTSEAIKLFSKLSILVVEDSAYMRKLLGELLHALEVGTIIEAENGDDGWAKFQDYVPDIVLTDAAMEPTNGFDLLRRIRAAEDARLATVPVVMITGHCEREAVELARDLGVTEYLAKPVTPVGLYSRLVEVAAHPRPFVRADGFFGPDRRRRATNKYDGPERRRSRSRAALLDI</sequence>
<dbReference type="Gene3D" id="3.40.50.2300">
    <property type="match status" value="1"/>
</dbReference>
<name>A0A081BCZ4_9HYPH</name>
<dbReference type="SMART" id="SM00448">
    <property type="entry name" value="REC"/>
    <property type="match status" value="1"/>
</dbReference>
<dbReference type="EMBL" id="BBIO01000013">
    <property type="protein sequence ID" value="GAK45912.1"/>
    <property type="molecule type" value="Genomic_DNA"/>
</dbReference>
<dbReference type="PANTHER" id="PTHR44591">
    <property type="entry name" value="STRESS RESPONSE REGULATOR PROTEIN 1"/>
    <property type="match status" value="1"/>
</dbReference>
<dbReference type="Pfam" id="PF00072">
    <property type="entry name" value="Response_reg"/>
    <property type="match status" value="1"/>
</dbReference>
<gene>
    <name evidence="6" type="ORF">M2A_2411</name>
</gene>
<dbReference type="Proteomes" id="UP000028702">
    <property type="component" value="Unassembled WGS sequence"/>
</dbReference>
<keyword evidence="1 4" id="KW-0597">Phosphoprotein</keyword>
<accession>A0A081BCZ4</accession>
<protein>
    <submittedName>
        <fullName evidence="6">Two-component response regulator</fullName>
    </submittedName>
</protein>
<evidence type="ECO:0000256" key="1">
    <source>
        <dbReference type="ARBA" id="ARBA00022553"/>
    </source>
</evidence>
<dbReference type="eggNOG" id="COG0784">
    <property type="taxonomic scope" value="Bacteria"/>
</dbReference>
<dbReference type="STRING" id="1333998.M2A_2411"/>
<evidence type="ECO:0000256" key="4">
    <source>
        <dbReference type="PROSITE-ProRule" id="PRU00169"/>
    </source>
</evidence>
<keyword evidence="2" id="KW-0805">Transcription regulation</keyword>
<comment type="caution">
    <text evidence="6">The sequence shown here is derived from an EMBL/GenBank/DDBJ whole genome shotgun (WGS) entry which is preliminary data.</text>
</comment>
<dbReference type="PROSITE" id="PS50110">
    <property type="entry name" value="RESPONSE_REGULATORY"/>
    <property type="match status" value="1"/>
</dbReference>
<evidence type="ECO:0000256" key="3">
    <source>
        <dbReference type="ARBA" id="ARBA00023163"/>
    </source>
</evidence>
<dbReference type="RefSeq" id="WP_052379447.1">
    <property type="nucleotide sequence ID" value="NZ_BBIO01000013.1"/>
</dbReference>
<dbReference type="InterPro" id="IPR050595">
    <property type="entry name" value="Bact_response_regulator"/>
</dbReference>
<dbReference type="InterPro" id="IPR001789">
    <property type="entry name" value="Sig_transdc_resp-reg_receiver"/>
</dbReference>
<feature type="modified residue" description="4-aspartylphosphate" evidence="4">
    <location>
        <position position="66"/>
    </location>
</feature>
<feature type="domain" description="Response regulatory" evidence="5">
    <location>
        <begin position="16"/>
        <end position="135"/>
    </location>
</feature>
<dbReference type="SUPFAM" id="SSF52172">
    <property type="entry name" value="CheY-like"/>
    <property type="match status" value="1"/>
</dbReference>
<organism evidence="6 7">
    <name type="scientific">Tepidicaulis marinus</name>
    <dbReference type="NCBI Taxonomy" id="1333998"/>
    <lineage>
        <taxon>Bacteria</taxon>
        <taxon>Pseudomonadati</taxon>
        <taxon>Pseudomonadota</taxon>
        <taxon>Alphaproteobacteria</taxon>
        <taxon>Hyphomicrobiales</taxon>
        <taxon>Parvibaculaceae</taxon>
        <taxon>Tepidicaulis</taxon>
    </lineage>
</organism>
<keyword evidence="3" id="KW-0804">Transcription</keyword>
<dbReference type="AlphaFoldDB" id="A0A081BCZ4"/>
<evidence type="ECO:0000259" key="5">
    <source>
        <dbReference type="PROSITE" id="PS50110"/>
    </source>
</evidence>
<evidence type="ECO:0000256" key="2">
    <source>
        <dbReference type="ARBA" id="ARBA00023015"/>
    </source>
</evidence>
<evidence type="ECO:0000313" key="6">
    <source>
        <dbReference type="EMBL" id="GAK45912.1"/>
    </source>
</evidence>